<protein>
    <submittedName>
        <fullName evidence="2">TIGR03083 family protein</fullName>
    </submittedName>
</protein>
<reference evidence="3" key="1">
    <citation type="submission" date="2016-10" db="EMBL/GenBank/DDBJ databases">
        <authorList>
            <person name="Varghese N."/>
        </authorList>
    </citation>
    <scope>NUCLEOTIDE SEQUENCE [LARGE SCALE GENOMIC DNA]</scope>
    <source>
        <strain evidence="3">DSM 45096 / BCRC 16803 / CGMCC 4.1857 / CIP 109030 / JCM 12277 / KCTC 19219 / NBRC 100920 / 33214</strain>
    </source>
</reference>
<dbReference type="InterPro" id="IPR034660">
    <property type="entry name" value="DinB/YfiT-like"/>
</dbReference>
<name>A0A1H7LYT2_STRJI</name>
<dbReference type="SUPFAM" id="SSF109854">
    <property type="entry name" value="DinB/YfiT-like putative metalloenzymes"/>
    <property type="match status" value="1"/>
</dbReference>
<dbReference type="EMBL" id="FOAZ01000005">
    <property type="protein sequence ID" value="SEL03467.1"/>
    <property type="molecule type" value="Genomic_DNA"/>
</dbReference>
<dbReference type="InterPro" id="IPR017517">
    <property type="entry name" value="Maleyloyr_isom"/>
</dbReference>
<proteinExistence type="predicted"/>
<dbReference type="Proteomes" id="UP000183015">
    <property type="component" value="Unassembled WGS sequence"/>
</dbReference>
<dbReference type="eggNOG" id="ENOG50314EV">
    <property type="taxonomic scope" value="Bacteria"/>
</dbReference>
<gene>
    <name evidence="2" type="ORF">SAMN05414137_10577</name>
</gene>
<dbReference type="AlphaFoldDB" id="A0A1H7LYT2"/>
<keyword evidence="3" id="KW-1185">Reference proteome</keyword>
<dbReference type="STRING" id="235985.SAMN05414137_10577"/>
<evidence type="ECO:0000259" key="1">
    <source>
        <dbReference type="Pfam" id="PF11716"/>
    </source>
</evidence>
<dbReference type="Pfam" id="PF11716">
    <property type="entry name" value="MDMPI_N"/>
    <property type="match status" value="1"/>
</dbReference>
<organism evidence="2 3">
    <name type="scientific">Streptacidiphilus jiangxiensis</name>
    <dbReference type="NCBI Taxonomy" id="235985"/>
    <lineage>
        <taxon>Bacteria</taxon>
        <taxon>Bacillati</taxon>
        <taxon>Actinomycetota</taxon>
        <taxon>Actinomycetes</taxon>
        <taxon>Kitasatosporales</taxon>
        <taxon>Streptomycetaceae</taxon>
        <taxon>Streptacidiphilus</taxon>
    </lineage>
</organism>
<accession>A0A1H7LYT2</accession>
<dbReference type="GO" id="GO:0046872">
    <property type="term" value="F:metal ion binding"/>
    <property type="evidence" value="ECO:0007669"/>
    <property type="project" value="InterPro"/>
</dbReference>
<evidence type="ECO:0000313" key="2">
    <source>
        <dbReference type="EMBL" id="SEL03467.1"/>
    </source>
</evidence>
<dbReference type="InterPro" id="IPR024344">
    <property type="entry name" value="MDMPI_metal-binding"/>
</dbReference>
<sequence length="225" mass="24222">MNTVVGPDGVIVMGAAGSPWPLIHAERKALLDDLEGVGSAPGVWGTRSLCTEWSVHQVLGHMLSTAMMTPPRFLGEMAKAGFRFPRFADAGVAAWTKPTPQETITAFRAVQDRTTSPPGPVEAMLGEAVVHPEDIRRPLGLRHVYPEESLVRTADFFKGSNLLIGAKNRIAGLRLRADDVGWTHGDGPEVHGPMLSLVMTMTGRAPHLDDLGGDGLGTYRARFSH</sequence>
<evidence type="ECO:0000313" key="3">
    <source>
        <dbReference type="Proteomes" id="UP000183015"/>
    </source>
</evidence>
<dbReference type="NCBIfam" id="TIGR03083">
    <property type="entry name" value="maleylpyruvate isomerase family mycothiol-dependent enzyme"/>
    <property type="match status" value="1"/>
</dbReference>
<feature type="domain" description="Mycothiol-dependent maleylpyruvate isomerase metal-binding" evidence="1">
    <location>
        <begin position="24"/>
        <end position="114"/>
    </location>
</feature>